<gene>
    <name evidence="2" type="ORF">D9Q81_05285</name>
</gene>
<proteinExistence type="predicted"/>
<name>A0A3R9Q907_9CREN</name>
<accession>A0A3R9Q907</accession>
<dbReference type="RefSeq" id="WP_125741793.1">
    <property type="nucleotide sequence ID" value="NZ_RCOR01000025.1"/>
</dbReference>
<comment type="caution">
    <text evidence="2">The sequence shown here is derived from an EMBL/GenBank/DDBJ whole genome shotgun (WGS) entry which is preliminary data.</text>
</comment>
<protein>
    <submittedName>
        <fullName evidence="2">Transcriptional regulator</fullName>
    </submittedName>
</protein>
<dbReference type="EMBL" id="RCOR01000025">
    <property type="protein sequence ID" value="RSN68733.1"/>
    <property type="molecule type" value="Genomic_DNA"/>
</dbReference>
<dbReference type="Proteomes" id="UP000278149">
    <property type="component" value="Unassembled WGS sequence"/>
</dbReference>
<dbReference type="PANTHER" id="PTHR40730:SF4">
    <property type="entry name" value="TRANSCRIPTIONAL REGULATOR"/>
    <property type="match status" value="1"/>
</dbReference>
<organism evidence="2 3">
    <name type="scientific">Candidatus Korarchaeum cryptofilum</name>
    <dbReference type="NCBI Taxonomy" id="498846"/>
    <lineage>
        <taxon>Archaea</taxon>
        <taxon>Thermoproteota</taxon>
        <taxon>Candidatus Korarchaeia</taxon>
        <taxon>Candidatus Korarchaeales</taxon>
        <taxon>Candidatus Korarchaeaceae</taxon>
        <taxon>Candidatus Korarchaeum</taxon>
    </lineage>
</organism>
<evidence type="ECO:0000313" key="3">
    <source>
        <dbReference type="Proteomes" id="UP000278149"/>
    </source>
</evidence>
<reference evidence="2 3" key="1">
    <citation type="submission" date="2018-10" db="EMBL/GenBank/DDBJ databases">
        <title>Co-occurring genomic capacity for anaerobic methane metabolism and dissimilatory sulfite reduction discovered in the Korarchaeota.</title>
        <authorList>
            <person name="Mckay L.J."/>
            <person name="Dlakic M."/>
            <person name="Fields M.W."/>
            <person name="Delmont T.O."/>
            <person name="Eren A.M."/>
            <person name="Jay Z.J."/>
            <person name="Klingelsmith K.B."/>
            <person name="Rusch D.B."/>
            <person name="Inskeep W.P."/>
        </authorList>
    </citation>
    <scope>NUCLEOTIDE SEQUENCE [LARGE SCALE GENOMIC DNA]</scope>
    <source>
        <strain evidence="2 3">WS</strain>
    </source>
</reference>
<dbReference type="AlphaFoldDB" id="A0A3R9Q907"/>
<dbReference type="Gene3D" id="1.10.10.60">
    <property type="entry name" value="Homeodomain-like"/>
    <property type="match status" value="1"/>
</dbReference>
<dbReference type="PANTHER" id="PTHR40730">
    <property type="entry name" value="TRANSCRIPTIONAL REGULATOR PROTEIN-LIKE PROTEIN"/>
    <property type="match status" value="1"/>
</dbReference>
<dbReference type="InterPro" id="IPR001387">
    <property type="entry name" value="Cro/C1-type_HTH"/>
</dbReference>
<evidence type="ECO:0000259" key="1">
    <source>
        <dbReference type="PROSITE" id="PS50943"/>
    </source>
</evidence>
<sequence>MKSPFFLADRYLIPGLYRLLVMNLRKRGLLEVEIAEILGISVSNVSRYLNMKRGALLRLEDLEEALKLTDELAESIIAGERVSINFSIYKIASELLSRKLLCEFHRSIDGIDRSCNICPEIFK</sequence>
<dbReference type="PROSITE" id="PS50943">
    <property type="entry name" value="HTH_CROC1"/>
    <property type="match status" value="1"/>
</dbReference>
<evidence type="ECO:0000313" key="2">
    <source>
        <dbReference type="EMBL" id="RSN68733.1"/>
    </source>
</evidence>
<feature type="domain" description="HTH cro/C1-type" evidence="1">
    <location>
        <begin position="33"/>
        <end position="72"/>
    </location>
</feature>